<keyword evidence="2" id="KW-1133">Transmembrane helix</keyword>
<dbReference type="EMBL" id="JAZHOF010000001">
    <property type="protein sequence ID" value="MEJ8570343.1"/>
    <property type="molecule type" value="Genomic_DNA"/>
</dbReference>
<sequence length="432" mass="45301">MKCGLQSQSSLQDVPVGWRNALADEGFRLFFPLAAIYAAVWPVLWVLALGFDLPLAHTVPPSLWHAHEMLVGAFGAALIGFVTTAAPEWTDTEPLRGRKLWMLAGLWGVGRVIGLLGWDGMGAVGAVADLAWLGLLLAYLLRLSLVRGTDRLLGFAFWIAVLAGCAAMARIAFVVRDIRLATLAVHLIGFAFLGLLGIALGRITVPVTNLVLDPTEATSPFRPHPGRMNLASGLVLVTMTSEVAGLSPAVTGYLLIAAGAAFMDRVAEAFIGGPALRAEILMLAGASALAGTGLILSGAARLGAPWTEIAGLHAAFMGGLGLGVYGVFCVAGLLHTGRPLGVPRLARLGAICLFASVVLRLSPDFGIELPGPFHGLASLAWATAFMLWLAAYGPFLTRIELSERDVGATHDLLKEVPSQTGPSQSPKKAAIE</sequence>
<gene>
    <name evidence="3" type="ORF">V3328_02595</name>
</gene>
<proteinExistence type="predicted"/>
<evidence type="ECO:0000256" key="1">
    <source>
        <dbReference type="SAM" id="MobiDB-lite"/>
    </source>
</evidence>
<dbReference type="AlphaFoldDB" id="A0AAW9RN68"/>
<accession>A0AAW9RN68</accession>
<dbReference type="RefSeq" id="WP_340328073.1">
    <property type="nucleotide sequence ID" value="NZ_JAZHOF010000001.1"/>
</dbReference>
<feature type="compositionally biased region" description="Polar residues" evidence="1">
    <location>
        <begin position="417"/>
        <end position="426"/>
    </location>
</feature>
<feature type="transmembrane region" description="Helical" evidence="2">
    <location>
        <begin position="29"/>
        <end position="49"/>
    </location>
</feature>
<name>A0AAW9RN68_9HYPH</name>
<feature type="region of interest" description="Disordered" evidence="1">
    <location>
        <begin position="413"/>
        <end position="432"/>
    </location>
</feature>
<feature type="transmembrane region" description="Helical" evidence="2">
    <location>
        <begin position="312"/>
        <end position="333"/>
    </location>
</feature>
<protein>
    <submittedName>
        <fullName evidence="3">NnrS family protein</fullName>
    </submittedName>
</protein>
<keyword evidence="2" id="KW-0812">Transmembrane</keyword>
<evidence type="ECO:0000256" key="2">
    <source>
        <dbReference type="SAM" id="Phobius"/>
    </source>
</evidence>
<feature type="transmembrane region" description="Helical" evidence="2">
    <location>
        <begin position="100"/>
        <end position="118"/>
    </location>
</feature>
<feature type="transmembrane region" description="Helical" evidence="2">
    <location>
        <begin position="375"/>
        <end position="395"/>
    </location>
</feature>
<dbReference type="Proteomes" id="UP001378188">
    <property type="component" value="Unassembled WGS sequence"/>
</dbReference>
<organism evidence="3 4">
    <name type="scientific">Microbaculum marinum</name>
    <dbReference type="NCBI Taxonomy" id="1764581"/>
    <lineage>
        <taxon>Bacteria</taxon>
        <taxon>Pseudomonadati</taxon>
        <taxon>Pseudomonadota</taxon>
        <taxon>Alphaproteobacteria</taxon>
        <taxon>Hyphomicrobiales</taxon>
        <taxon>Tepidamorphaceae</taxon>
        <taxon>Microbaculum</taxon>
    </lineage>
</organism>
<comment type="caution">
    <text evidence="3">The sequence shown here is derived from an EMBL/GenBank/DDBJ whole genome shotgun (WGS) entry which is preliminary data.</text>
</comment>
<dbReference type="InterPro" id="IPR010266">
    <property type="entry name" value="NnrS"/>
</dbReference>
<evidence type="ECO:0000313" key="4">
    <source>
        <dbReference type="Proteomes" id="UP001378188"/>
    </source>
</evidence>
<feature type="transmembrane region" description="Helical" evidence="2">
    <location>
        <begin position="180"/>
        <end position="200"/>
    </location>
</feature>
<feature type="transmembrane region" description="Helical" evidence="2">
    <location>
        <begin position="69"/>
        <end position="88"/>
    </location>
</feature>
<keyword evidence="4" id="KW-1185">Reference proteome</keyword>
<dbReference type="Pfam" id="PF05940">
    <property type="entry name" value="NnrS"/>
    <property type="match status" value="1"/>
</dbReference>
<feature type="transmembrane region" description="Helical" evidence="2">
    <location>
        <begin position="153"/>
        <end position="174"/>
    </location>
</feature>
<keyword evidence="2" id="KW-0472">Membrane</keyword>
<evidence type="ECO:0000313" key="3">
    <source>
        <dbReference type="EMBL" id="MEJ8570343.1"/>
    </source>
</evidence>
<feature type="transmembrane region" description="Helical" evidence="2">
    <location>
        <begin position="280"/>
        <end position="300"/>
    </location>
</feature>
<feature type="transmembrane region" description="Helical" evidence="2">
    <location>
        <begin position="124"/>
        <end position="141"/>
    </location>
</feature>
<reference evidence="3 4" key="1">
    <citation type="submission" date="2024-02" db="EMBL/GenBank/DDBJ databases">
        <title>Genome analysis and characterization of Microbaculum marinisediminis sp. nov., isolated from marine sediment.</title>
        <authorList>
            <person name="Du Z.-J."/>
            <person name="Ye Y.-Q."/>
            <person name="Zhang Z.-R."/>
            <person name="Yuan S.-M."/>
            <person name="Zhang X.-Y."/>
        </authorList>
    </citation>
    <scope>NUCLEOTIDE SEQUENCE [LARGE SCALE GENOMIC DNA]</scope>
    <source>
        <strain evidence="3 4">SDUM1044001</strain>
    </source>
</reference>